<dbReference type="STRING" id="1573173.A0A162NNG8"/>
<evidence type="ECO:0000256" key="5">
    <source>
        <dbReference type="PROSITE-ProRule" id="PRU01087"/>
    </source>
</evidence>
<evidence type="ECO:0000256" key="3">
    <source>
        <dbReference type="ARBA" id="ARBA00022989"/>
    </source>
</evidence>
<dbReference type="InterPro" id="IPR033118">
    <property type="entry name" value="EXPERA"/>
</dbReference>
<dbReference type="Pfam" id="PF05241">
    <property type="entry name" value="EBP"/>
    <property type="match status" value="1"/>
</dbReference>
<organism evidence="8 9">
    <name type="scientific">Colletotrichum incanum</name>
    <name type="common">Soybean anthracnose fungus</name>
    <dbReference type="NCBI Taxonomy" id="1573173"/>
    <lineage>
        <taxon>Eukaryota</taxon>
        <taxon>Fungi</taxon>
        <taxon>Dikarya</taxon>
        <taxon>Ascomycota</taxon>
        <taxon>Pezizomycotina</taxon>
        <taxon>Sordariomycetes</taxon>
        <taxon>Hypocreomycetidae</taxon>
        <taxon>Glomerellales</taxon>
        <taxon>Glomerellaceae</taxon>
        <taxon>Colletotrichum</taxon>
        <taxon>Colletotrichum spaethianum species complex</taxon>
    </lineage>
</organism>
<evidence type="ECO:0000256" key="2">
    <source>
        <dbReference type="ARBA" id="ARBA00022692"/>
    </source>
</evidence>
<keyword evidence="2 5" id="KW-0812">Transmembrane</keyword>
<comment type="subcellular location">
    <subcellularLocation>
        <location evidence="1">Membrane</location>
        <topology evidence="1">Multi-pass membrane protein</topology>
    </subcellularLocation>
</comment>
<sequence length="187" mass="21397">MPASSKTWRDSASRPGALLPLRSVRETGFSPALPPAPSRLLHLDLQRPFFVAPHDGHPSWFQLFTYLEIYYQLPMAAWMVYRFSRRSATTPGFELAVLVFSVECIVTTLNCIHDVFYWHPAVYSQAQKNVFIFNLYGPWVIIRPAALMGLDMWLRILNRVNAADKTKKSQCFIAVFGSIRKDIIQSC</sequence>
<keyword evidence="3 5" id="KW-1133">Transmembrane helix</keyword>
<accession>A0A162NNG8</accession>
<evidence type="ECO:0000256" key="4">
    <source>
        <dbReference type="ARBA" id="ARBA00023136"/>
    </source>
</evidence>
<evidence type="ECO:0000256" key="6">
    <source>
        <dbReference type="SAM" id="Phobius"/>
    </source>
</evidence>
<dbReference type="PROSITE" id="PS51751">
    <property type="entry name" value="EXPERA"/>
    <property type="match status" value="1"/>
</dbReference>
<gene>
    <name evidence="8" type="ORF">CI238_09126</name>
</gene>
<evidence type="ECO:0000313" key="9">
    <source>
        <dbReference type="Proteomes" id="UP000076584"/>
    </source>
</evidence>
<dbReference type="AlphaFoldDB" id="A0A162NNG8"/>
<keyword evidence="9" id="KW-1185">Reference proteome</keyword>
<proteinExistence type="predicted"/>
<feature type="transmembrane region" description="Helical" evidence="6">
    <location>
        <begin position="60"/>
        <end position="81"/>
    </location>
</feature>
<keyword evidence="4 5" id="KW-0472">Membrane</keyword>
<evidence type="ECO:0000256" key="1">
    <source>
        <dbReference type="ARBA" id="ARBA00004141"/>
    </source>
</evidence>
<protein>
    <submittedName>
        <fullName evidence="8">Integral membrane protein</fullName>
    </submittedName>
</protein>
<feature type="domain" description="EXPERA" evidence="7">
    <location>
        <begin position="1"/>
        <end position="147"/>
    </location>
</feature>
<dbReference type="EMBL" id="LFIW01000520">
    <property type="protein sequence ID" value="KZL86136.1"/>
    <property type="molecule type" value="Genomic_DNA"/>
</dbReference>
<dbReference type="Proteomes" id="UP000076584">
    <property type="component" value="Unassembled WGS sequence"/>
</dbReference>
<name>A0A162NNG8_COLIC</name>
<feature type="transmembrane region" description="Helical" evidence="6">
    <location>
        <begin position="93"/>
        <end position="118"/>
    </location>
</feature>
<evidence type="ECO:0000313" key="8">
    <source>
        <dbReference type="EMBL" id="KZL86136.1"/>
    </source>
</evidence>
<comment type="caution">
    <text evidence="8">The sequence shown here is derived from an EMBL/GenBank/DDBJ whole genome shotgun (WGS) entry which is preliminary data.</text>
</comment>
<dbReference type="GO" id="GO:0016020">
    <property type="term" value="C:membrane"/>
    <property type="evidence" value="ECO:0007669"/>
    <property type="project" value="UniProtKB-SubCell"/>
</dbReference>
<evidence type="ECO:0000259" key="7">
    <source>
        <dbReference type="PROSITE" id="PS51751"/>
    </source>
</evidence>
<reference evidence="8 9" key="1">
    <citation type="submission" date="2015-06" db="EMBL/GenBank/DDBJ databases">
        <title>Survival trade-offs in plant roots during colonization by closely related pathogenic and mutualistic fungi.</title>
        <authorList>
            <person name="Hacquard S."/>
            <person name="Kracher B."/>
            <person name="Hiruma K."/>
            <person name="Weinman A."/>
            <person name="Muench P."/>
            <person name="Garrido Oter R."/>
            <person name="Ver Loren van Themaat E."/>
            <person name="Dallerey J.-F."/>
            <person name="Damm U."/>
            <person name="Henrissat B."/>
            <person name="Lespinet O."/>
            <person name="Thon M."/>
            <person name="Kemen E."/>
            <person name="McHardy A.C."/>
            <person name="Schulze-Lefert P."/>
            <person name="O'Connell R.J."/>
        </authorList>
    </citation>
    <scope>NUCLEOTIDE SEQUENCE [LARGE SCALE GENOMIC DNA]</scope>
    <source>
        <strain evidence="8 9">MAFF 238704</strain>
    </source>
</reference>
<feature type="transmembrane region" description="Helical" evidence="6">
    <location>
        <begin position="130"/>
        <end position="150"/>
    </location>
</feature>